<keyword evidence="1" id="KW-0677">Repeat</keyword>
<evidence type="ECO:0000256" key="1">
    <source>
        <dbReference type="ARBA" id="ARBA00022737"/>
    </source>
</evidence>
<dbReference type="InterPro" id="IPR004146">
    <property type="entry name" value="DC1"/>
</dbReference>
<dbReference type="PANTHER" id="PTHR46288:SF13">
    <property type="entry name" value="DC1 DOMAIN CONTAINING PROTEIN"/>
    <property type="match status" value="1"/>
</dbReference>
<proteinExistence type="predicted"/>
<sequence>MGRMTSEPQTEPTKTHFSHEHPLKLITYHQTLNLSSLCSGCKLKPSGTIYSCTVCDYFLHKKCFEMPKKISHPFLKDHSFTLLPEPAYNEGLFNCDACGETGTGFSYHCKPCSIDLHILCAAMPLSVTHGGHVHKLELTFESPYDTKDFCCDICKSLGSNHWLYRCNLCGFDAHLNCARGAPPNVMGFQPPSPQAAATYSRSAPLPQTHSQHQGFGQQYVGPTPHPMLHNFVPNPMLNNAAAIGVPAGAPVVPSFGVNRQNELVLQAIQQMIHNNNAMTQAILAGGAGGIGSGFGGGLGGAGGGNRGSHQLMQLISGLTNGGGIPGLNAAGGGGGVDVLQSLLGGGSGLDFLGGGGGLDFLGGLVGGFGF</sequence>
<dbReference type="PANTHER" id="PTHR46288">
    <property type="entry name" value="PHORBOL-ESTER/DAG-TYPE DOMAIN-CONTAINING PROTEIN"/>
    <property type="match status" value="1"/>
</dbReference>
<accession>A0A2G9I5Z8</accession>
<keyword evidence="4" id="KW-1185">Reference proteome</keyword>
<dbReference type="SUPFAM" id="SSF57889">
    <property type="entry name" value="Cysteine-rich domain"/>
    <property type="match status" value="2"/>
</dbReference>
<feature type="domain" description="DC1" evidence="2">
    <location>
        <begin position="77"/>
        <end position="121"/>
    </location>
</feature>
<feature type="domain" description="DC1" evidence="2">
    <location>
        <begin position="17"/>
        <end position="63"/>
    </location>
</feature>
<comment type="caution">
    <text evidence="3">The sequence shown here is derived from an EMBL/GenBank/DDBJ whole genome shotgun (WGS) entry which is preliminary data.</text>
</comment>
<evidence type="ECO:0000259" key="2">
    <source>
        <dbReference type="Pfam" id="PF03107"/>
    </source>
</evidence>
<evidence type="ECO:0000313" key="4">
    <source>
        <dbReference type="Proteomes" id="UP000231279"/>
    </source>
</evidence>
<dbReference type="CDD" id="cd00029">
    <property type="entry name" value="C1"/>
    <property type="match status" value="1"/>
</dbReference>
<dbReference type="EMBL" id="NKXS01000294">
    <property type="protein sequence ID" value="PIN25182.1"/>
    <property type="molecule type" value="Genomic_DNA"/>
</dbReference>
<gene>
    <name evidence="3" type="ORF">CDL12_02080</name>
</gene>
<protein>
    <recommendedName>
        <fullName evidence="2">DC1 domain-containing protein</fullName>
    </recommendedName>
</protein>
<dbReference type="OrthoDB" id="1877533at2759"/>
<dbReference type="AlphaFoldDB" id="A0A2G9I5Z8"/>
<feature type="domain" description="DC1" evidence="2">
    <location>
        <begin position="132"/>
        <end position="178"/>
    </location>
</feature>
<name>A0A2G9I5Z8_9LAMI</name>
<dbReference type="STRING" id="429701.A0A2G9I5Z8"/>
<evidence type="ECO:0000313" key="3">
    <source>
        <dbReference type="EMBL" id="PIN25182.1"/>
    </source>
</evidence>
<reference evidence="4" key="1">
    <citation type="journal article" date="2018" name="Gigascience">
        <title>Genome assembly of the Pink Ipe (Handroanthus impetiginosus, Bignoniaceae), a highly valued, ecologically keystone Neotropical timber forest tree.</title>
        <authorList>
            <person name="Silva-Junior O.B."/>
            <person name="Grattapaglia D."/>
            <person name="Novaes E."/>
            <person name="Collevatti R.G."/>
        </authorList>
    </citation>
    <scope>NUCLEOTIDE SEQUENCE [LARGE SCALE GENOMIC DNA]</scope>
    <source>
        <strain evidence="4">cv. UFG-1</strain>
    </source>
</reference>
<dbReference type="InterPro" id="IPR046349">
    <property type="entry name" value="C1-like_sf"/>
</dbReference>
<dbReference type="Pfam" id="PF03107">
    <property type="entry name" value="C1_2"/>
    <property type="match status" value="3"/>
</dbReference>
<dbReference type="Proteomes" id="UP000231279">
    <property type="component" value="Unassembled WGS sequence"/>
</dbReference>
<organism evidence="3 4">
    <name type="scientific">Handroanthus impetiginosus</name>
    <dbReference type="NCBI Taxonomy" id="429701"/>
    <lineage>
        <taxon>Eukaryota</taxon>
        <taxon>Viridiplantae</taxon>
        <taxon>Streptophyta</taxon>
        <taxon>Embryophyta</taxon>
        <taxon>Tracheophyta</taxon>
        <taxon>Spermatophyta</taxon>
        <taxon>Magnoliopsida</taxon>
        <taxon>eudicotyledons</taxon>
        <taxon>Gunneridae</taxon>
        <taxon>Pentapetalae</taxon>
        <taxon>asterids</taxon>
        <taxon>lamiids</taxon>
        <taxon>Lamiales</taxon>
        <taxon>Bignoniaceae</taxon>
        <taxon>Crescentiina</taxon>
        <taxon>Tabebuia alliance</taxon>
        <taxon>Handroanthus</taxon>
    </lineage>
</organism>